<reference evidence="1" key="1">
    <citation type="journal article" date="2022" name="Int. J. Mol. Sci.">
        <title>Draft Genome of Tanacetum Coccineum: Genomic Comparison of Closely Related Tanacetum-Family Plants.</title>
        <authorList>
            <person name="Yamashiro T."/>
            <person name="Shiraishi A."/>
            <person name="Nakayama K."/>
            <person name="Satake H."/>
        </authorList>
    </citation>
    <scope>NUCLEOTIDE SEQUENCE</scope>
</reference>
<comment type="caution">
    <text evidence="1">The sequence shown here is derived from an EMBL/GenBank/DDBJ whole genome shotgun (WGS) entry which is preliminary data.</text>
</comment>
<sequence length="335" mass="35943">MQDGWLKEKDVEIASLKSLLSLKEAEAAEAIRLHGQVSIVEAAESSELDSLREQNAGLEGQVAALESAAVSKNVKLASSNAKISKVIQDLSNLQLSCDELRAGEVMQDEQVKFLSDKVVGLDADIMEMALHLDEEFYLRYLTTIARRRWILGYGGAIGRAIVKGMQDGLASHKDGSMVDIMGLLRLEGPTAEILGASQLQPSPEKLMIPIHRLKDQVVIGETSLSFSLDVAHDRVQILRGNATAQKLSISDALVPLVEPLSAETLVGEVGTFEVPATATSIALSTAFIQAITIPPVLVTDHEVSDMGPSTKVSSPPAIVFEKETLETTPEHGASD</sequence>
<evidence type="ECO:0000313" key="2">
    <source>
        <dbReference type="Proteomes" id="UP001151760"/>
    </source>
</evidence>
<accession>A0ABQ5EWL1</accession>
<reference evidence="1" key="2">
    <citation type="submission" date="2022-01" db="EMBL/GenBank/DDBJ databases">
        <authorList>
            <person name="Yamashiro T."/>
            <person name="Shiraishi A."/>
            <person name="Satake H."/>
            <person name="Nakayama K."/>
        </authorList>
    </citation>
    <scope>NUCLEOTIDE SEQUENCE</scope>
</reference>
<organism evidence="1 2">
    <name type="scientific">Tanacetum coccineum</name>
    <dbReference type="NCBI Taxonomy" id="301880"/>
    <lineage>
        <taxon>Eukaryota</taxon>
        <taxon>Viridiplantae</taxon>
        <taxon>Streptophyta</taxon>
        <taxon>Embryophyta</taxon>
        <taxon>Tracheophyta</taxon>
        <taxon>Spermatophyta</taxon>
        <taxon>Magnoliopsida</taxon>
        <taxon>eudicotyledons</taxon>
        <taxon>Gunneridae</taxon>
        <taxon>Pentapetalae</taxon>
        <taxon>asterids</taxon>
        <taxon>campanulids</taxon>
        <taxon>Asterales</taxon>
        <taxon>Asteraceae</taxon>
        <taxon>Asteroideae</taxon>
        <taxon>Anthemideae</taxon>
        <taxon>Anthemidinae</taxon>
        <taxon>Tanacetum</taxon>
    </lineage>
</organism>
<name>A0ABQ5EWL1_9ASTR</name>
<protein>
    <submittedName>
        <fullName evidence="1">Uncharacterized protein</fullName>
    </submittedName>
</protein>
<dbReference type="Proteomes" id="UP001151760">
    <property type="component" value="Unassembled WGS sequence"/>
</dbReference>
<proteinExistence type="predicted"/>
<evidence type="ECO:0000313" key="1">
    <source>
        <dbReference type="EMBL" id="GJT55423.1"/>
    </source>
</evidence>
<dbReference type="EMBL" id="BQNB010016755">
    <property type="protein sequence ID" value="GJT55423.1"/>
    <property type="molecule type" value="Genomic_DNA"/>
</dbReference>
<keyword evidence="2" id="KW-1185">Reference proteome</keyword>
<gene>
    <name evidence="1" type="ORF">Tco_0990477</name>
</gene>